<evidence type="ECO:0000256" key="1">
    <source>
        <dbReference type="SAM" id="SignalP"/>
    </source>
</evidence>
<sequence length="829" mass="96515">MKHIYLILFLCFSFLSNAQVLKGKVVNEQGEALPFARVGVLNTSYGTLTNGEGKYVLKLDTNFVQLYIRVTGYEELVDSIQLKPGEQIQNFTLLTEALEFEEVVISEDSKKSRAMAFMREVIAEKKQWEDKLSNYSMDMYVLSSIEMEVPDSMLYKLPSGRKKMNLNEMVTRSFYQDPGKYKDSVRAYLDLSDKSNAGGVSVSIQMDGNSGLAPQQAEMSNPYLFVQGSKDADVNLFKNSQEISGVSTFNVISPLSSLAFLSYTYDIAELYYDENNEKVYVIEVIPRFQEAALWSGKLYFHIDSKRLLSADLSLSQSALNYFKEFHFICDYTFEQNRVFPVRKEFIYSLKERKKMYHGAIRIKQDNYAFDKGDYKQKFWLTPSVVSDSAYDRDSMYWIYERPLPLKVEELTFIFKQDSIKRYHQSEEYLLKRDSIYNDFSVLNLIFNGVGHRNTFKKQSFRVIPLLEQVVPLGVGGYRHRLGVEYTKGTKSHKDFMINPLIDYGFRNKDVKWQFNGYFKYNPLNFAKIGFEVGDIYDFMTSYQSIQGTIAPANRMRNKKWSVYHFSELTNGLYLKASMEYSDRINITDIEYPEWASLFGNFQKPNDFEGYRIFMTELYLEYHFQQRYKIRDGEKIILGSKWPVVSMKHKMGVPNLLGGQSNFSYVELKLEDDIDLKNFGHTDIYALAGSFLYKENLRAVEYKFFRTSDRFFFSNPVYSQQSLDTALSTANSYFQLNFIHHFKGAFLHKVPLINKLKLEETVGGSYMAIPSSNFQQVELYAGIERQFRIKKTIFKLGAYAVSSKSSYGPAQLNFKFGINFYNAFYDKWDY</sequence>
<dbReference type="Pfam" id="PF13715">
    <property type="entry name" value="CarbopepD_reg_2"/>
    <property type="match status" value="1"/>
</dbReference>
<gene>
    <name evidence="2" type="ORF">SAMN05216474_2219</name>
</gene>
<keyword evidence="1" id="KW-0732">Signal</keyword>
<feature type="chain" id="PRO_5015003315" evidence="1">
    <location>
        <begin position="19"/>
        <end position="829"/>
    </location>
</feature>
<keyword evidence="3" id="KW-1185">Reference proteome</keyword>
<protein>
    <submittedName>
        <fullName evidence="2">CarboxypepD_reg-like domain-containing protein</fullName>
    </submittedName>
</protein>
<dbReference type="OrthoDB" id="983143at2"/>
<dbReference type="RefSeq" id="WP_090249461.1">
    <property type="nucleotide sequence ID" value="NZ_FPAS01000003.1"/>
</dbReference>
<proteinExistence type="predicted"/>
<dbReference type="AlphaFoldDB" id="A0A1I7AM03"/>
<organism evidence="2 3">
    <name type="scientific">Lishizhenia tianjinensis</name>
    <dbReference type="NCBI Taxonomy" id="477690"/>
    <lineage>
        <taxon>Bacteria</taxon>
        <taxon>Pseudomonadati</taxon>
        <taxon>Bacteroidota</taxon>
        <taxon>Flavobacteriia</taxon>
        <taxon>Flavobacteriales</taxon>
        <taxon>Crocinitomicaceae</taxon>
        <taxon>Lishizhenia</taxon>
    </lineage>
</organism>
<evidence type="ECO:0000313" key="3">
    <source>
        <dbReference type="Proteomes" id="UP000236454"/>
    </source>
</evidence>
<dbReference type="InterPro" id="IPR008969">
    <property type="entry name" value="CarboxyPept-like_regulatory"/>
</dbReference>
<dbReference type="Gene3D" id="2.60.40.1120">
    <property type="entry name" value="Carboxypeptidase-like, regulatory domain"/>
    <property type="match status" value="1"/>
</dbReference>
<name>A0A1I7AM03_9FLAO</name>
<evidence type="ECO:0000313" key="2">
    <source>
        <dbReference type="EMBL" id="SFT75969.1"/>
    </source>
</evidence>
<dbReference type="Pfam" id="PF18939">
    <property type="entry name" value="DUF5686"/>
    <property type="match status" value="1"/>
</dbReference>
<dbReference type="SUPFAM" id="SSF49464">
    <property type="entry name" value="Carboxypeptidase regulatory domain-like"/>
    <property type="match status" value="1"/>
</dbReference>
<feature type="signal peptide" evidence="1">
    <location>
        <begin position="1"/>
        <end position="18"/>
    </location>
</feature>
<accession>A0A1I7AM03</accession>
<dbReference type="STRING" id="477690.SAMN05216474_2219"/>
<dbReference type="EMBL" id="FPAS01000003">
    <property type="protein sequence ID" value="SFT75969.1"/>
    <property type="molecule type" value="Genomic_DNA"/>
</dbReference>
<dbReference type="Proteomes" id="UP000236454">
    <property type="component" value="Unassembled WGS sequence"/>
</dbReference>
<reference evidence="2 3" key="1">
    <citation type="submission" date="2016-10" db="EMBL/GenBank/DDBJ databases">
        <authorList>
            <person name="de Groot N.N."/>
        </authorList>
    </citation>
    <scope>NUCLEOTIDE SEQUENCE [LARGE SCALE GENOMIC DNA]</scope>
    <source>
        <strain evidence="2 3">CGMCC 1.7005</strain>
    </source>
</reference>
<dbReference type="InterPro" id="IPR043741">
    <property type="entry name" value="DUF5686"/>
</dbReference>